<dbReference type="RefSeq" id="WP_190035635.1">
    <property type="nucleotide sequence ID" value="NZ_BMWD01000007.1"/>
</dbReference>
<evidence type="ECO:0000256" key="3">
    <source>
        <dbReference type="SAM" id="SignalP"/>
    </source>
</evidence>
<feature type="signal peptide" evidence="3">
    <location>
        <begin position="1"/>
        <end position="25"/>
    </location>
</feature>
<evidence type="ECO:0000313" key="5">
    <source>
        <dbReference type="Proteomes" id="UP000645555"/>
    </source>
</evidence>
<keyword evidence="2" id="KW-0472">Membrane</keyword>
<organism evidence="4 5">
    <name type="scientific">Streptomyces fructofermentans</name>
    <dbReference type="NCBI Taxonomy" id="152141"/>
    <lineage>
        <taxon>Bacteria</taxon>
        <taxon>Bacillati</taxon>
        <taxon>Actinomycetota</taxon>
        <taxon>Actinomycetes</taxon>
        <taxon>Kitasatosporales</taxon>
        <taxon>Streptomycetaceae</taxon>
        <taxon>Streptomyces</taxon>
    </lineage>
</organism>
<reference evidence="4" key="2">
    <citation type="submission" date="2020-09" db="EMBL/GenBank/DDBJ databases">
        <authorList>
            <person name="Sun Q."/>
            <person name="Ohkuma M."/>
        </authorList>
    </citation>
    <scope>NUCLEOTIDE SEQUENCE</scope>
    <source>
        <strain evidence="4">JCM 4956</strain>
    </source>
</reference>
<proteinExistence type="predicted"/>
<dbReference type="EMBL" id="BMWD01000007">
    <property type="protein sequence ID" value="GGX57699.1"/>
    <property type="molecule type" value="Genomic_DNA"/>
</dbReference>
<feature type="transmembrane region" description="Helical" evidence="2">
    <location>
        <begin position="95"/>
        <end position="115"/>
    </location>
</feature>
<gene>
    <name evidence="4" type="ORF">GCM10010515_26670</name>
</gene>
<keyword evidence="3" id="KW-0732">Signal</keyword>
<reference evidence="4" key="1">
    <citation type="journal article" date="2014" name="Int. J. Syst. Evol. Microbiol.">
        <title>Complete genome sequence of Corynebacterium casei LMG S-19264T (=DSM 44701T), isolated from a smear-ripened cheese.</title>
        <authorList>
            <consortium name="US DOE Joint Genome Institute (JGI-PGF)"/>
            <person name="Walter F."/>
            <person name="Albersmeier A."/>
            <person name="Kalinowski J."/>
            <person name="Ruckert C."/>
        </authorList>
    </citation>
    <scope>NUCLEOTIDE SEQUENCE</scope>
    <source>
        <strain evidence="4">JCM 4956</strain>
    </source>
</reference>
<evidence type="ECO:0008006" key="6">
    <source>
        <dbReference type="Google" id="ProtNLM"/>
    </source>
</evidence>
<protein>
    <recommendedName>
        <fullName evidence="6">Tat pathway signal sequence domain protein</fullName>
    </recommendedName>
</protein>
<keyword evidence="5" id="KW-1185">Reference proteome</keyword>
<feature type="compositionally biased region" description="Low complexity" evidence="1">
    <location>
        <begin position="81"/>
        <end position="98"/>
    </location>
</feature>
<keyword evidence="2" id="KW-1133">Transmembrane helix</keyword>
<sequence>MRRTVLSTMALACTAVLAGAVPAFADDPSPVPTSRPTTADPAPSAEPTRAPDDTRPAPSAAPTRAPSGDQVSVVPSGAPDTGVAPVSSGSGSPTGLIGAGAATVFAAGGAAVFVVRRRRATGA</sequence>
<accession>A0A918KBB2</accession>
<evidence type="ECO:0000256" key="1">
    <source>
        <dbReference type="SAM" id="MobiDB-lite"/>
    </source>
</evidence>
<keyword evidence="2" id="KW-0812">Transmembrane</keyword>
<feature type="chain" id="PRO_5036696199" description="Tat pathway signal sequence domain protein" evidence="3">
    <location>
        <begin position="26"/>
        <end position="123"/>
    </location>
</feature>
<name>A0A918KBB2_9ACTN</name>
<comment type="caution">
    <text evidence="4">The sequence shown here is derived from an EMBL/GenBank/DDBJ whole genome shotgun (WGS) entry which is preliminary data.</text>
</comment>
<dbReference type="Proteomes" id="UP000645555">
    <property type="component" value="Unassembled WGS sequence"/>
</dbReference>
<dbReference type="AlphaFoldDB" id="A0A918KBB2"/>
<evidence type="ECO:0000256" key="2">
    <source>
        <dbReference type="SAM" id="Phobius"/>
    </source>
</evidence>
<evidence type="ECO:0000313" key="4">
    <source>
        <dbReference type="EMBL" id="GGX57699.1"/>
    </source>
</evidence>
<feature type="compositionally biased region" description="Low complexity" evidence="1">
    <location>
        <begin position="56"/>
        <end position="67"/>
    </location>
</feature>
<feature type="region of interest" description="Disordered" evidence="1">
    <location>
        <begin position="23"/>
        <end position="98"/>
    </location>
</feature>